<feature type="binding site" evidence="6">
    <location>
        <position position="137"/>
    </location>
    <ligand>
        <name>[4Fe-4S] cluster</name>
        <dbReference type="ChEBI" id="CHEBI:49883"/>
        <label>3</label>
    </ligand>
</feature>
<keyword evidence="6" id="KW-0963">Cytoplasm</keyword>
<dbReference type="SUPFAM" id="SSF54862">
    <property type="entry name" value="4Fe-4S ferredoxins"/>
    <property type="match status" value="1"/>
</dbReference>
<evidence type="ECO:0000313" key="8">
    <source>
        <dbReference type="EMBL" id="MBM7035743.1"/>
    </source>
</evidence>
<keyword evidence="9" id="KW-1185">Reference proteome</keyword>
<proteinExistence type="inferred from homology"/>
<comment type="similarity">
    <text evidence="6">Belongs to the NapF family.</text>
</comment>
<evidence type="ECO:0000256" key="3">
    <source>
        <dbReference type="ARBA" id="ARBA00022737"/>
    </source>
</evidence>
<feature type="binding site" evidence="6">
    <location>
        <position position="71"/>
    </location>
    <ligand>
        <name>[4Fe-4S] cluster</name>
        <dbReference type="ChEBI" id="CHEBI:49883"/>
        <label>2</label>
    </ligand>
</feature>
<sequence length="162" mass="17689">MVDTDKRRLFRRKYVKPGNLPWLSEPQAFSQQCTRCGECASVCETNIITKGDGGFPAVDFAQGECTFCYKCAKSCPEKLFSPQSTKPWEQIATISNQCLAKQGVDCRVCEESCEPFAIQFKPQLGSVAQPTIELDACNGCGGCVASCPTKAITVNTIDIQNI</sequence>
<dbReference type="EMBL" id="JAFEUM010000001">
    <property type="protein sequence ID" value="MBM7035743.1"/>
    <property type="molecule type" value="Genomic_DNA"/>
</dbReference>
<evidence type="ECO:0000313" key="9">
    <source>
        <dbReference type="Proteomes" id="UP000809621"/>
    </source>
</evidence>
<evidence type="ECO:0000259" key="7">
    <source>
        <dbReference type="PROSITE" id="PS51379"/>
    </source>
</evidence>
<organism evidence="8 9">
    <name type="scientific">Vibrio ulleungensis</name>
    <dbReference type="NCBI Taxonomy" id="2807619"/>
    <lineage>
        <taxon>Bacteria</taxon>
        <taxon>Pseudomonadati</taxon>
        <taxon>Pseudomonadota</taxon>
        <taxon>Gammaproteobacteria</taxon>
        <taxon>Vibrionales</taxon>
        <taxon>Vibrionaceae</taxon>
        <taxon>Vibrio</taxon>
    </lineage>
</organism>
<dbReference type="InterPro" id="IPR050572">
    <property type="entry name" value="Fe-S_Ferredoxin"/>
</dbReference>
<protein>
    <recommendedName>
        <fullName evidence="6">Ferredoxin-type protein NapF</fullName>
    </recommendedName>
</protein>
<dbReference type="NCBIfam" id="TIGR00402">
    <property type="entry name" value="napF"/>
    <property type="match status" value="1"/>
</dbReference>
<keyword evidence="1 6" id="KW-0004">4Fe-4S</keyword>
<dbReference type="Gene3D" id="3.30.70.20">
    <property type="match status" value="2"/>
</dbReference>
<feature type="binding site" evidence="6">
    <location>
        <position position="143"/>
    </location>
    <ligand>
        <name>[4Fe-4S] cluster</name>
        <dbReference type="ChEBI" id="CHEBI:49883"/>
        <label>3</label>
    </ligand>
</feature>
<dbReference type="InterPro" id="IPR017896">
    <property type="entry name" value="4Fe4S_Fe-S-bd"/>
</dbReference>
<dbReference type="InterPro" id="IPR004496">
    <property type="entry name" value="NapF"/>
</dbReference>
<feature type="binding site" evidence="6">
    <location>
        <position position="39"/>
    </location>
    <ligand>
        <name>[4Fe-4S] cluster</name>
        <dbReference type="ChEBI" id="CHEBI:49883"/>
        <label>1</label>
    </ligand>
</feature>
<feature type="binding site" evidence="6">
    <location>
        <position position="43"/>
    </location>
    <ligand>
        <name>[4Fe-4S] cluster</name>
        <dbReference type="ChEBI" id="CHEBI:49883"/>
        <label>1</label>
    </ligand>
</feature>
<comment type="subcellular location">
    <subcellularLocation>
        <location evidence="6">Cytoplasm</location>
    </subcellularLocation>
</comment>
<keyword evidence="2 6" id="KW-0479">Metal-binding</keyword>
<dbReference type="CDD" id="cd10564">
    <property type="entry name" value="NapF_like"/>
    <property type="match status" value="1"/>
</dbReference>
<evidence type="ECO:0000256" key="1">
    <source>
        <dbReference type="ARBA" id="ARBA00022485"/>
    </source>
</evidence>
<reference evidence="8 9" key="1">
    <citation type="submission" date="2021-02" db="EMBL/GenBank/DDBJ databases">
        <authorList>
            <person name="Park J.-S."/>
        </authorList>
    </citation>
    <scope>NUCLEOTIDE SEQUENCE [LARGE SCALE GENOMIC DNA]</scope>
    <source>
        <strain evidence="8 9">188UL20-2</strain>
    </source>
</reference>
<dbReference type="HAMAP" id="MF_02201">
    <property type="entry name" value="NapF"/>
    <property type="match status" value="1"/>
</dbReference>
<dbReference type="Proteomes" id="UP000809621">
    <property type="component" value="Unassembled WGS sequence"/>
</dbReference>
<feature type="domain" description="4Fe-4S ferredoxin-type" evidence="7">
    <location>
        <begin position="24"/>
        <end position="53"/>
    </location>
</feature>
<dbReference type="RefSeq" id="WP_205157397.1">
    <property type="nucleotide sequence ID" value="NZ_JAFEUM010000001.1"/>
</dbReference>
<evidence type="ECO:0000256" key="2">
    <source>
        <dbReference type="ARBA" id="ARBA00022723"/>
    </source>
</evidence>
<comment type="subunit">
    <text evidence="6">Interacts with the cytoplasmic NapA precursor.</text>
</comment>
<feature type="domain" description="4Fe-4S ferredoxin-type" evidence="7">
    <location>
        <begin position="128"/>
        <end position="157"/>
    </location>
</feature>
<keyword evidence="5 6" id="KW-0411">Iron-sulfur</keyword>
<dbReference type="PANTHER" id="PTHR43687">
    <property type="entry name" value="ADENYLYLSULFATE REDUCTASE, BETA SUBUNIT"/>
    <property type="match status" value="1"/>
</dbReference>
<name>A0ABS2HDS0_9VIBR</name>
<feature type="binding site" evidence="6">
    <location>
        <position position="36"/>
    </location>
    <ligand>
        <name>[4Fe-4S] cluster</name>
        <dbReference type="ChEBI" id="CHEBI:49883"/>
        <label>1</label>
    </ligand>
</feature>
<dbReference type="PROSITE" id="PS51379">
    <property type="entry name" value="4FE4S_FER_2"/>
    <property type="match status" value="3"/>
</dbReference>
<comment type="caution">
    <text evidence="8">The sequence shown here is derived from an EMBL/GenBank/DDBJ whole genome shotgun (WGS) entry which is preliminary data.</text>
</comment>
<feature type="binding site" evidence="6">
    <location>
        <position position="68"/>
    </location>
    <ligand>
        <name>[4Fe-4S] cluster</name>
        <dbReference type="ChEBI" id="CHEBI:49883"/>
        <label>2</label>
    </ligand>
</feature>
<feature type="binding site" evidence="6">
    <location>
        <position position="140"/>
    </location>
    <ligand>
        <name>[4Fe-4S] cluster</name>
        <dbReference type="ChEBI" id="CHEBI:49883"/>
        <label>3</label>
    </ligand>
</feature>
<keyword evidence="4 6" id="KW-0408">Iron</keyword>
<evidence type="ECO:0000256" key="5">
    <source>
        <dbReference type="ARBA" id="ARBA00023014"/>
    </source>
</evidence>
<dbReference type="InterPro" id="IPR017900">
    <property type="entry name" value="4Fe4S_Fe_S_CS"/>
</dbReference>
<feature type="binding site" evidence="6">
    <location>
        <position position="75"/>
    </location>
    <ligand>
        <name>[4Fe-4S] cluster</name>
        <dbReference type="ChEBI" id="CHEBI:49883"/>
        <label>2</label>
    </ligand>
</feature>
<dbReference type="PROSITE" id="PS00198">
    <property type="entry name" value="4FE4S_FER_1"/>
    <property type="match status" value="1"/>
</dbReference>
<gene>
    <name evidence="6 8" type="primary">napF</name>
    <name evidence="8" type="ORF">JQC93_04915</name>
</gene>
<feature type="binding site" evidence="6">
    <location>
        <position position="147"/>
    </location>
    <ligand>
        <name>[4Fe-4S] cluster</name>
        <dbReference type="ChEBI" id="CHEBI:49883"/>
        <label>3</label>
    </ligand>
</feature>
<dbReference type="Pfam" id="PF12838">
    <property type="entry name" value="Fer4_7"/>
    <property type="match status" value="2"/>
</dbReference>
<accession>A0ABS2HDS0</accession>
<comment type="function">
    <text evidence="6">Could be involved in the maturation of NapA, the catalytic subunit of the periplasmic nitrate reductase, before its export into the periplasm.</text>
</comment>
<evidence type="ECO:0000256" key="6">
    <source>
        <dbReference type="HAMAP-Rule" id="MF_02201"/>
    </source>
</evidence>
<feature type="binding site" evidence="6">
    <location>
        <position position="65"/>
    </location>
    <ligand>
        <name>[4Fe-4S] cluster</name>
        <dbReference type="ChEBI" id="CHEBI:49883"/>
        <label>2</label>
    </ligand>
</feature>
<keyword evidence="3 6" id="KW-0677">Repeat</keyword>
<evidence type="ECO:0000256" key="4">
    <source>
        <dbReference type="ARBA" id="ARBA00023004"/>
    </source>
</evidence>
<feature type="binding site" evidence="6">
    <location>
        <position position="33"/>
    </location>
    <ligand>
        <name>[4Fe-4S] cluster</name>
        <dbReference type="ChEBI" id="CHEBI:49883"/>
        <label>1</label>
    </ligand>
</feature>
<comment type="cofactor">
    <cofactor evidence="6">
        <name>[4Fe-4S] cluster</name>
        <dbReference type="ChEBI" id="CHEBI:49883"/>
    </cofactor>
</comment>
<dbReference type="PANTHER" id="PTHR43687:SF1">
    <property type="entry name" value="FERREDOXIN III"/>
    <property type="match status" value="1"/>
</dbReference>
<feature type="domain" description="4Fe-4S ferredoxin-type" evidence="7">
    <location>
        <begin position="54"/>
        <end position="85"/>
    </location>
</feature>